<feature type="transmembrane region" description="Helical" evidence="8">
    <location>
        <begin position="146"/>
        <end position="169"/>
    </location>
</feature>
<evidence type="ECO:0000256" key="3">
    <source>
        <dbReference type="ARBA" id="ARBA00022692"/>
    </source>
</evidence>
<evidence type="ECO:0000259" key="9">
    <source>
        <dbReference type="SMART" id="SM00014"/>
    </source>
</evidence>
<keyword evidence="6 8" id="KW-0472">Membrane</keyword>
<evidence type="ECO:0000256" key="6">
    <source>
        <dbReference type="ARBA" id="ARBA00023136"/>
    </source>
</evidence>
<evidence type="ECO:0000256" key="5">
    <source>
        <dbReference type="ARBA" id="ARBA00022989"/>
    </source>
</evidence>
<dbReference type="PANTHER" id="PTHR14969:SF62">
    <property type="entry name" value="DECAPRENYLPHOSPHORYL-5-PHOSPHORIBOSE PHOSPHATASE RV3807C-RELATED"/>
    <property type="match status" value="1"/>
</dbReference>
<feature type="transmembrane region" description="Helical" evidence="8">
    <location>
        <begin position="33"/>
        <end position="53"/>
    </location>
</feature>
<reference evidence="10 11" key="1">
    <citation type="submission" date="2016-12" db="EMBL/GenBank/DDBJ databases">
        <authorList>
            <person name="Song W.-J."/>
            <person name="Kurnit D.M."/>
        </authorList>
    </citation>
    <scope>NUCLEOTIDE SEQUENCE [LARGE SCALE GENOMIC DNA]</scope>
    <source>
        <strain evidence="10 11">DSM 43162</strain>
    </source>
</reference>
<organism evidence="10 11">
    <name type="scientific">Geodermatophilus obscurus</name>
    <dbReference type="NCBI Taxonomy" id="1861"/>
    <lineage>
        <taxon>Bacteria</taxon>
        <taxon>Bacillati</taxon>
        <taxon>Actinomycetota</taxon>
        <taxon>Actinomycetes</taxon>
        <taxon>Geodermatophilales</taxon>
        <taxon>Geodermatophilaceae</taxon>
        <taxon>Geodermatophilus</taxon>
    </lineage>
</organism>
<gene>
    <name evidence="10" type="ORF">SAMN05660350_05042</name>
</gene>
<evidence type="ECO:0000256" key="2">
    <source>
        <dbReference type="ARBA" id="ARBA00022475"/>
    </source>
</evidence>
<feature type="transmembrane region" description="Helical" evidence="8">
    <location>
        <begin position="643"/>
        <end position="666"/>
    </location>
</feature>
<proteinExistence type="predicted"/>
<dbReference type="PANTHER" id="PTHR14969">
    <property type="entry name" value="SPHINGOSINE-1-PHOSPHATE PHOSPHOHYDROLASE"/>
    <property type="match status" value="1"/>
</dbReference>
<evidence type="ECO:0000313" key="10">
    <source>
        <dbReference type="EMBL" id="SHN89047.1"/>
    </source>
</evidence>
<dbReference type="Gene3D" id="1.20.144.10">
    <property type="entry name" value="Phosphatidic acid phosphatase type 2/haloperoxidase"/>
    <property type="match status" value="1"/>
</dbReference>
<accession>A0A1M7V1H2</accession>
<evidence type="ECO:0000256" key="7">
    <source>
        <dbReference type="SAM" id="MobiDB-lite"/>
    </source>
</evidence>
<dbReference type="RefSeq" id="WP_072921553.1">
    <property type="nucleotide sequence ID" value="NZ_FRDM01000088.1"/>
</dbReference>
<feature type="non-terminal residue" evidence="10">
    <location>
        <position position="710"/>
    </location>
</feature>
<evidence type="ECO:0000256" key="1">
    <source>
        <dbReference type="ARBA" id="ARBA00004651"/>
    </source>
</evidence>
<dbReference type="GO" id="GO:0005886">
    <property type="term" value="C:plasma membrane"/>
    <property type="evidence" value="ECO:0007669"/>
    <property type="project" value="UniProtKB-SubCell"/>
</dbReference>
<dbReference type="InterPro" id="IPR036938">
    <property type="entry name" value="PAP2/HPO_sf"/>
</dbReference>
<evidence type="ECO:0000256" key="8">
    <source>
        <dbReference type="SAM" id="Phobius"/>
    </source>
</evidence>
<feature type="transmembrane region" description="Helical" evidence="8">
    <location>
        <begin position="497"/>
        <end position="522"/>
    </location>
</feature>
<dbReference type="SMART" id="SM00014">
    <property type="entry name" value="acidPPc"/>
    <property type="match status" value="1"/>
</dbReference>
<keyword evidence="3 8" id="KW-0812">Transmembrane</keyword>
<feature type="region of interest" description="Disordered" evidence="7">
    <location>
        <begin position="1"/>
        <end position="26"/>
    </location>
</feature>
<dbReference type="SUPFAM" id="SSF56112">
    <property type="entry name" value="Protein kinase-like (PK-like)"/>
    <property type="match status" value="1"/>
</dbReference>
<keyword evidence="4" id="KW-0378">Hydrolase</keyword>
<feature type="transmembrane region" description="Helical" evidence="8">
    <location>
        <begin position="73"/>
        <end position="96"/>
    </location>
</feature>
<evidence type="ECO:0000256" key="4">
    <source>
        <dbReference type="ARBA" id="ARBA00022801"/>
    </source>
</evidence>
<keyword evidence="5 8" id="KW-1133">Transmembrane helix</keyword>
<dbReference type="OrthoDB" id="5242664at2"/>
<dbReference type="Pfam" id="PF01569">
    <property type="entry name" value="PAP2"/>
    <property type="match status" value="1"/>
</dbReference>
<protein>
    <submittedName>
        <fullName evidence="10">Undecaprenyl-diphosphatase</fullName>
    </submittedName>
</protein>
<feature type="transmembrane region" description="Helical" evidence="8">
    <location>
        <begin position="534"/>
        <end position="557"/>
    </location>
</feature>
<name>A0A1M7V1H2_9ACTN</name>
<evidence type="ECO:0000313" key="11">
    <source>
        <dbReference type="Proteomes" id="UP000184428"/>
    </source>
</evidence>
<dbReference type="EMBL" id="FRDM01000088">
    <property type="protein sequence ID" value="SHN89047.1"/>
    <property type="molecule type" value="Genomic_DNA"/>
</dbReference>
<comment type="subcellular location">
    <subcellularLocation>
        <location evidence="1">Cell membrane</location>
        <topology evidence="1">Multi-pass membrane protein</topology>
    </subcellularLocation>
</comment>
<feature type="transmembrane region" description="Helical" evidence="8">
    <location>
        <begin position="610"/>
        <end position="631"/>
    </location>
</feature>
<feature type="transmembrane region" description="Helical" evidence="8">
    <location>
        <begin position="199"/>
        <end position="218"/>
    </location>
</feature>
<dbReference type="InterPro" id="IPR011009">
    <property type="entry name" value="Kinase-like_dom_sf"/>
</dbReference>
<dbReference type="GO" id="GO:0016787">
    <property type="term" value="F:hydrolase activity"/>
    <property type="evidence" value="ECO:0007669"/>
    <property type="project" value="UniProtKB-KW"/>
</dbReference>
<keyword evidence="2" id="KW-1003">Cell membrane</keyword>
<feature type="transmembrane region" description="Helical" evidence="8">
    <location>
        <begin position="176"/>
        <end position="193"/>
    </location>
</feature>
<dbReference type="AlphaFoldDB" id="A0A1M7V1H2"/>
<dbReference type="Proteomes" id="UP000184428">
    <property type="component" value="Unassembled WGS sequence"/>
</dbReference>
<feature type="transmembrane region" description="Helical" evidence="8">
    <location>
        <begin position="108"/>
        <end position="126"/>
    </location>
</feature>
<feature type="domain" description="Phosphatidic acid phosphatase type 2/haloperoxidase" evidence="9">
    <location>
        <begin position="105"/>
        <end position="214"/>
    </location>
</feature>
<dbReference type="SUPFAM" id="SSF48317">
    <property type="entry name" value="Acid phosphatase/Vanadium-dependent haloperoxidase"/>
    <property type="match status" value="1"/>
</dbReference>
<sequence length="710" mass="75222">MTSGAVSTTDPDLRTPRLRRPGPRPVQRHPVDLVRVALGLAVLGLGLLVAQRGRLPVLERDVFQLVNDLPASVFPVVWLVMQLGNVVAVPAVAAVAALTRRFRMARDILVAGVLAYVASDLVKSVVQRERPVGLVVEVNSPEGPVAGLGFVSGHSAVAAALAAAAVPYLSRRGRRWAWTLAWTMALARIYVGAHLPLDVIGGLAVGWAIGSLVHWAFGVPRREVAAARVGQLLDRFGLPVRDLRAAAVRARSSHPFEAIDERGRRLYVKFLEPDRSERDWLYRLWRLLAVRDVKDADAVAPLGQQAEHEAVAAMIARERGVYAPRVLLARGSERGALVVQEYVVGTALDDLPPGELTPALLARVWQQVALLRAARVAHHDLVAASVLVDGDGQPWVVDFGNAQNGADEDALAGDVAELMASLVLRVDPELVVGSAVDVLGPDAVAAALPSLTPMSLSSATRAGIRDDRTRLGLLRRAVRRRLDLPDPDRPEFGPPGIAARLAVAAGAGLVLVGVPLLAGATAFAGSVERGGWRWLGAALALAVLARAARAAGALLTVERRLALGRTYGATMVADGASLLHGDEGWRRSAARFLERAGVLPEDARRAVDRFVAGAIVAAVLVGVATLVLALVEGLLSGWRTPEALVPAVALGLGAWALVLTGQWLAGRADTGPQVRRQVGRVLRSGLTAPRRARWLPGAQLGWTAMGVALE</sequence>
<dbReference type="InterPro" id="IPR000326">
    <property type="entry name" value="PAP2/HPO"/>
</dbReference>